<evidence type="ECO:0000259" key="1">
    <source>
        <dbReference type="Pfam" id="PF00266"/>
    </source>
</evidence>
<dbReference type="Gene3D" id="3.90.1150.10">
    <property type="entry name" value="Aspartate Aminotransferase, domain 1"/>
    <property type="match status" value="1"/>
</dbReference>
<dbReference type="GO" id="GO:0008483">
    <property type="term" value="F:transaminase activity"/>
    <property type="evidence" value="ECO:0007669"/>
    <property type="project" value="UniProtKB-KW"/>
</dbReference>
<dbReference type="InterPro" id="IPR015422">
    <property type="entry name" value="PyrdxlP-dep_Trfase_small"/>
</dbReference>
<dbReference type="PANTHER" id="PTHR43586:SF21">
    <property type="entry name" value="PYRIDOXAL PHOSPHATE (PLP)-DEPENDENT ASPARTATE AMINOTRANSFERASE SUPERFAMILY"/>
    <property type="match status" value="1"/>
</dbReference>
<protein>
    <submittedName>
        <fullName evidence="2">Aminotransferase class V-fold PLP-dependent enzyme</fullName>
    </submittedName>
</protein>
<dbReference type="Gene3D" id="3.40.640.10">
    <property type="entry name" value="Type I PLP-dependent aspartate aminotransferase-like (Major domain)"/>
    <property type="match status" value="1"/>
</dbReference>
<dbReference type="InterPro" id="IPR015421">
    <property type="entry name" value="PyrdxlP-dep_Trfase_major"/>
</dbReference>
<name>A0ABW0NRJ5_9MICO</name>
<comment type="caution">
    <text evidence="2">The sequence shown here is derived from an EMBL/GenBank/DDBJ whole genome shotgun (WGS) entry which is preliminary data.</text>
</comment>
<accession>A0ABW0NRJ5</accession>
<feature type="domain" description="Aminotransferase class V" evidence="1">
    <location>
        <begin position="123"/>
        <end position="289"/>
    </location>
</feature>
<gene>
    <name evidence="2" type="ORF">ACFPJ4_06265</name>
</gene>
<keyword evidence="3" id="KW-1185">Reference proteome</keyword>
<evidence type="ECO:0000313" key="2">
    <source>
        <dbReference type="EMBL" id="MFC5501842.1"/>
    </source>
</evidence>
<keyword evidence="2" id="KW-0808">Transferase</keyword>
<proteinExistence type="predicted"/>
<dbReference type="EMBL" id="JBHSMG010000001">
    <property type="protein sequence ID" value="MFC5501842.1"/>
    <property type="molecule type" value="Genomic_DNA"/>
</dbReference>
<reference evidence="3" key="1">
    <citation type="journal article" date="2019" name="Int. J. Syst. Evol. Microbiol.">
        <title>The Global Catalogue of Microorganisms (GCM) 10K type strain sequencing project: providing services to taxonomists for standard genome sequencing and annotation.</title>
        <authorList>
            <consortium name="The Broad Institute Genomics Platform"/>
            <consortium name="The Broad Institute Genome Sequencing Center for Infectious Disease"/>
            <person name="Wu L."/>
            <person name="Ma J."/>
        </authorList>
    </citation>
    <scope>NUCLEOTIDE SEQUENCE [LARGE SCALE GENOMIC DNA]</scope>
    <source>
        <strain evidence="3">CGMCC 4.6997</strain>
    </source>
</reference>
<dbReference type="SUPFAM" id="SSF53383">
    <property type="entry name" value="PLP-dependent transferases"/>
    <property type="match status" value="1"/>
</dbReference>
<sequence length="348" mass="37135">MTSDSLAAAITQFGDPRGYLAVASIGIPPRDAVDALRADLDAWAAAQRDPQGYDPVIARTRGHYARLVGVPESRVAQGSQTSVLTSLVAAAVPDGAEVLVADGDFSSIEFPFLQRPGIRVRSVPLEALADSIADDTWLVVFSFVQSATGVIADVEGIRAAAARTGTMTFCDFTQAAGVHPVDAALFDITVCHSYKWLCAPRGVAFLTVSERIDPLLTPLQAGWYAGDDVWSSVYGPAMALARDARRFDVSPAWQAWIGAEQSIGLFAGLDLAEVWDLTSGLGDQLCEALGIPLQHQAIVTWPDASGHDLRKLIDAGVRVSGRAGRLRASFHLWNDPSDVVRVVQALRS</sequence>
<organism evidence="2 3">
    <name type="scientific">Lysinimonas soli</name>
    <dbReference type="NCBI Taxonomy" id="1074233"/>
    <lineage>
        <taxon>Bacteria</taxon>
        <taxon>Bacillati</taxon>
        <taxon>Actinomycetota</taxon>
        <taxon>Actinomycetes</taxon>
        <taxon>Micrococcales</taxon>
        <taxon>Microbacteriaceae</taxon>
        <taxon>Lysinimonas</taxon>
    </lineage>
</organism>
<dbReference type="Proteomes" id="UP001596039">
    <property type="component" value="Unassembled WGS sequence"/>
</dbReference>
<dbReference type="InterPro" id="IPR015424">
    <property type="entry name" value="PyrdxlP-dep_Trfase"/>
</dbReference>
<dbReference type="InterPro" id="IPR000192">
    <property type="entry name" value="Aminotrans_V_dom"/>
</dbReference>
<evidence type="ECO:0000313" key="3">
    <source>
        <dbReference type="Proteomes" id="UP001596039"/>
    </source>
</evidence>
<keyword evidence="2" id="KW-0032">Aminotransferase</keyword>
<dbReference type="PANTHER" id="PTHR43586">
    <property type="entry name" value="CYSTEINE DESULFURASE"/>
    <property type="match status" value="1"/>
</dbReference>
<dbReference type="RefSeq" id="WP_386739499.1">
    <property type="nucleotide sequence ID" value="NZ_JBHSMG010000001.1"/>
</dbReference>
<dbReference type="Pfam" id="PF00266">
    <property type="entry name" value="Aminotran_5"/>
    <property type="match status" value="1"/>
</dbReference>